<dbReference type="Pfam" id="PF03645">
    <property type="entry name" value="Tctex-1"/>
    <property type="match status" value="1"/>
</dbReference>
<dbReference type="AlphaFoldDB" id="A0A7S1G226"/>
<proteinExistence type="predicted"/>
<dbReference type="CDD" id="cd21459">
    <property type="entry name" value="DLC-like_TCTEX1D2"/>
    <property type="match status" value="1"/>
</dbReference>
<dbReference type="GO" id="GO:0045505">
    <property type="term" value="F:dynein intermediate chain binding"/>
    <property type="evidence" value="ECO:0007669"/>
    <property type="project" value="TreeGrafter"/>
</dbReference>
<dbReference type="GO" id="GO:0007018">
    <property type="term" value="P:microtubule-based movement"/>
    <property type="evidence" value="ECO:0007669"/>
    <property type="project" value="TreeGrafter"/>
</dbReference>
<protein>
    <recommendedName>
        <fullName evidence="2">Dynein light chain</fullName>
    </recommendedName>
</protein>
<reference evidence="1" key="1">
    <citation type="submission" date="2021-01" db="EMBL/GenBank/DDBJ databases">
        <authorList>
            <person name="Corre E."/>
            <person name="Pelletier E."/>
            <person name="Niang G."/>
            <person name="Scheremetjew M."/>
            <person name="Finn R."/>
            <person name="Kale V."/>
            <person name="Holt S."/>
            <person name="Cochrane G."/>
            <person name="Meng A."/>
            <person name="Brown T."/>
            <person name="Cohen L."/>
        </authorList>
    </citation>
    <scope>NUCLEOTIDE SEQUENCE</scope>
    <source>
        <strain evidence="1">Ms1</strain>
    </source>
</reference>
<dbReference type="Gene3D" id="3.30.1140.40">
    <property type="entry name" value="Tctex-1"/>
    <property type="match status" value="1"/>
</dbReference>
<sequence>MAYEDDGPTVIKHYEPTYLMKPKSEELKFRPSQVRKITTEVVHSTLDGKTWNGEEEAMWTVQIAEEIKRRVKELNVPRYKIIVQVTLGEVKSQGVRVASRCLWDTDTDNYCSYSHKSETMWCVVMVFGTYTE</sequence>
<organism evidence="1">
    <name type="scientific">Bicosoecida sp. CB-2014</name>
    <dbReference type="NCBI Taxonomy" id="1486930"/>
    <lineage>
        <taxon>Eukaryota</taxon>
        <taxon>Sar</taxon>
        <taxon>Stramenopiles</taxon>
        <taxon>Bigyra</taxon>
        <taxon>Opalozoa</taxon>
        <taxon>Bicosoecida</taxon>
    </lineage>
</organism>
<evidence type="ECO:0000313" key="1">
    <source>
        <dbReference type="EMBL" id="CAD8907438.1"/>
    </source>
</evidence>
<dbReference type="InterPro" id="IPR038586">
    <property type="entry name" value="Tctex-1-like_sf"/>
</dbReference>
<evidence type="ECO:0008006" key="2">
    <source>
        <dbReference type="Google" id="ProtNLM"/>
    </source>
</evidence>
<dbReference type="EMBL" id="HBFS01000974">
    <property type="protein sequence ID" value="CAD8907438.1"/>
    <property type="molecule type" value="Transcribed_RNA"/>
</dbReference>
<dbReference type="PANTHER" id="PTHR21255">
    <property type="entry name" value="T-COMPLEX-ASSOCIATED-TESTIS-EXPRESSED 1/ DYNEIN LIGHT CHAIN"/>
    <property type="match status" value="1"/>
</dbReference>
<dbReference type="InterPro" id="IPR005334">
    <property type="entry name" value="Tctex-1-like"/>
</dbReference>
<dbReference type="GO" id="GO:0005868">
    <property type="term" value="C:cytoplasmic dynein complex"/>
    <property type="evidence" value="ECO:0007669"/>
    <property type="project" value="TreeGrafter"/>
</dbReference>
<accession>A0A7S1G226</accession>
<name>A0A7S1G226_9STRA</name>
<gene>
    <name evidence="1" type="ORF">BSP0115_LOCUS634</name>
</gene>
<dbReference type="GO" id="GO:0005737">
    <property type="term" value="C:cytoplasm"/>
    <property type="evidence" value="ECO:0007669"/>
    <property type="project" value="TreeGrafter"/>
</dbReference>
<dbReference type="PANTHER" id="PTHR21255:SF7">
    <property type="entry name" value="DYNEIN LIGHT CHAIN TCTEX-TYPE PROTEIN 2B"/>
    <property type="match status" value="1"/>
</dbReference>